<dbReference type="Proteomes" id="UP000649617">
    <property type="component" value="Unassembled WGS sequence"/>
</dbReference>
<feature type="signal peptide" evidence="1">
    <location>
        <begin position="1"/>
        <end position="19"/>
    </location>
</feature>
<evidence type="ECO:0000313" key="2">
    <source>
        <dbReference type="EMBL" id="CAE7157923.1"/>
    </source>
</evidence>
<dbReference type="AlphaFoldDB" id="A0A812IT19"/>
<feature type="chain" id="PRO_5032689930" description="Sulfotransferase domain-containing protein" evidence="1">
    <location>
        <begin position="20"/>
        <end position="309"/>
    </location>
</feature>
<keyword evidence="3" id="KW-1185">Reference proteome</keyword>
<organism evidence="2 3">
    <name type="scientific">Symbiodinium pilosum</name>
    <name type="common">Dinoflagellate</name>
    <dbReference type="NCBI Taxonomy" id="2952"/>
    <lineage>
        <taxon>Eukaryota</taxon>
        <taxon>Sar</taxon>
        <taxon>Alveolata</taxon>
        <taxon>Dinophyceae</taxon>
        <taxon>Suessiales</taxon>
        <taxon>Symbiodiniaceae</taxon>
        <taxon>Symbiodinium</taxon>
    </lineage>
</organism>
<evidence type="ECO:0008006" key="4">
    <source>
        <dbReference type="Google" id="ProtNLM"/>
    </source>
</evidence>
<proteinExistence type="predicted"/>
<accession>A0A812IT19</accession>
<evidence type="ECO:0000256" key="1">
    <source>
        <dbReference type="SAM" id="SignalP"/>
    </source>
</evidence>
<comment type="caution">
    <text evidence="2">The sequence shown here is derived from an EMBL/GenBank/DDBJ whole genome shotgun (WGS) entry which is preliminary data.</text>
</comment>
<gene>
    <name evidence="2" type="ORF">SPIL2461_LOCUS399</name>
</gene>
<dbReference type="EMBL" id="CAJNIZ010000281">
    <property type="protein sequence ID" value="CAE7157923.1"/>
    <property type="molecule type" value="Genomic_DNA"/>
</dbReference>
<name>A0A812IT19_SYMPI</name>
<reference evidence="2" key="1">
    <citation type="submission" date="2021-02" db="EMBL/GenBank/DDBJ databases">
        <authorList>
            <person name="Dougan E. K."/>
            <person name="Rhodes N."/>
            <person name="Thang M."/>
            <person name="Chan C."/>
        </authorList>
    </citation>
    <scope>NUCLEOTIDE SEQUENCE</scope>
</reference>
<evidence type="ECO:0000313" key="3">
    <source>
        <dbReference type="Proteomes" id="UP000649617"/>
    </source>
</evidence>
<sequence length="309" mass="35065">MGCRLFCLTLWAAALRSSGLPEPLHPVDTAAPAVSMFQVRANAVEAKTRRAPKTEGQRPWELYRYFTCGHHKAGVDLARSLMIQVFKALDLNMTKDFGTWNFLCDGSSEDLFCYNRDAPVRFESDTCSLESVQKEHAAYPEQLMRVANSVRDPLDMVASAYCYHHRGMEWIYPEWGGLEVMKMGLHEGVPFMAQKMLDVVANMTSFHENPQVKVHALPFEIISATSAGFDAEVEKLIDFWFHGLITEVERKKAIELARMSDLHRYPKQDSGHTNDAECMMAARAATQFIEPQLLGQYQAFQRKLGYKVS</sequence>
<protein>
    <recommendedName>
        <fullName evidence="4">Sulfotransferase domain-containing protein</fullName>
    </recommendedName>
</protein>
<keyword evidence="1" id="KW-0732">Signal</keyword>